<evidence type="ECO:0000313" key="2">
    <source>
        <dbReference type="Proteomes" id="UP000798662"/>
    </source>
</evidence>
<gene>
    <name evidence="1" type="ORF">I4F81_004864</name>
</gene>
<keyword evidence="2" id="KW-1185">Reference proteome</keyword>
<organism evidence="1 2">
    <name type="scientific">Pyropia yezoensis</name>
    <name type="common">Susabi-nori</name>
    <name type="synonym">Porphyra yezoensis</name>
    <dbReference type="NCBI Taxonomy" id="2788"/>
    <lineage>
        <taxon>Eukaryota</taxon>
        <taxon>Rhodophyta</taxon>
        <taxon>Bangiophyceae</taxon>
        <taxon>Bangiales</taxon>
        <taxon>Bangiaceae</taxon>
        <taxon>Pyropia</taxon>
    </lineage>
</organism>
<accession>A0ACC3BWH2</accession>
<sequence>MQAEAEAAAAEASAAAPSPTAEADAEADRQLAEAQAELDALLAEVTPPAPRSAPVTVPAPTLVSPAVPPPAAATAPTAPMGVPAGGASDALVKSALKEVAAEMKRYKKVMKAARKEHEARIENILRGMPASSEGRMRCGDQNDDAADERVVLPPRSC</sequence>
<comment type="caution">
    <text evidence="1">The sequence shown here is derived from an EMBL/GenBank/DDBJ whole genome shotgun (WGS) entry which is preliminary data.</text>
</comment>
<proteinExistence type="predicted"/>
<protein>
    <submittedName>
        <fullName evidence="1">Uncharacterized protein</fullName>
    </submittedName>
</protein>
<dbReference type="Proteomes" id="UP000798662">
    <property type="component" value="Chromosome 1"/>
</dbReference>
<evidence type="ECO:0000313" key="1">
    <source>
        <dbReference type="EMBL" id="KAK1862290.1"/>
    </source>
</evidence>
<dbReference type="EMBL" id="CM020618">
    <property type="protein sequence ID" value="KAK1862290.1"/>
    <property type="molecule type" value="Genomic_DNA"/>
</dbReference>
<name>A0ACC3BWH2_PYRYE</name>
<reference evidence="1" key="1">
    <citation type="submission" date="2019-11" db="EMBL/GenBank/DDBJ databases">
        <title>Nori genome reveals adaptations in red seaweeds to the harsh intertidal environment.</title>
        <authorList>
            <person name="Wang D."/>
            <person name="Mao Y."/>
        </authorList>
    </citation>
    <scope>NUCLEOTIDE SEQUENCE</scope>
    <source>
        <tissue evidence="1">Gametophyte</tissue>
    </source>
</reference>